<organism evidence="2 3">
    <name type="scientific">Anaeromyxobacter paludicola</name>
    <dbReference type="NCBI Taxonomy" id="2918171"/>
    <lineage>
        <taxon>Bacteria</taxon>
        <taxon>Pseudomonadati</taxon>
        <taxon>Myxococcota</taxon>
        <taxon>Myxococcia</taxon>
        <taxon>Myxococcales</taxon>
        <taxon>Cystobacterineae</taxon>
        <taxon>Anaeromyxobacteraceae</taxon>
        <taxon>Anaeromyxobacter</taxon>
    </lineage>
</organism>
<dbReference type="SUPFAM" id="SSF56601">
    <property type="entry name" value="beta-lactamase/transpeptidase-like"/>
    <property type="match status" value="1"/>
</dbReference>
<feature type="domain" description="Penicillin-binding protein transpeptidase" evidence="1">
    <location>
        <begin position="121"/>
        <end position="397"/>
    </location>
</feature>
<accession>A0ABM7XBY2</accession>
<dbReference type="InterPro" id="IPR050515">
    <property type="entry name" value="Beta-lactam/transpept"/>
</dbReference>
<keyword evidence="3" id="KW-1185">Reference proteome</keyword>
<sequence>MKTHRLAPWFLAASAGLFALLAFPWRQDARGATPPAPQAAVAEATAAAASPLAPTLATVAHPASPAPAAPAAQPVLGDPRWEPSLGRYVASYGPRRAVLTLDPRLQPRLEKALADARMPWGATVLLEPRTGKVLAMAERSEAGDGRGLALRPLAPAASVFKIVTSAALLERGVQPESEVCYHGGNHRIQPGLLKDSRRDGRCLSLSSALGHSANVVFAKLAGRDLEPAALRTEAGRFLFNGAIPFERPVEASPAQIPDDRFQFATTAAGFGSVRMSPLHAALIAAIVANNGLFVPPRLVDEVEGGAGPARPTPHQAVSPRVALALAEMMRTTVTEGTARRTFGKDRWRRSPLRDVLVAGKTGSLAEQQPFRDYTWFVGFAPVNDPQVAVATVIANDRLWHVRASQVAHQALEAYFALPRGTRTASR</sequence>
<protein>
    <submittedName>
        <fullName evidence="2">Penicillin-binding protein</fullName>
    </submittedName>
</protein>
<dbReference type="InterPro" id="IPR012338">
    <property type="entry name" value="Beta-lactam/transpept-like"/>
</dbReference>
<dbReference type="Gene3D" id="3.40.710.10">
    <property type="entry name" value="DD-peptidase/beta-lactamase superfamily"/>
    <property type="match status" value="1"/>
</dbReference>
<evidence type="ECO:0000313" key="3">
    <source>
        <dbReference type="Proteomes" id="UP001162734"/>
    </source>
</evidence>
<reference evidence="3" key="1">
    <citation type="journal article" date="2022" name="Int. J. Syst. Evol. Microbiol.">
        <title>Anaeromyxobacter oryzae sp. nov., Anaeromyxobacter diazotrophicus sp. nov. and Anaeromyxobacter paludicola sp. nov., isolated from paddy soils.</title>
        <authorList>
            <person name="Itoh H."/>
            <person name="Xu Z."/>
            <person name="Mise K."/>
            <person name="Masuda Y."/>
            <person name="Ushijima N."/>
            <person name="Hayakawa C."/>
            <person name="Shiratori Y."/>
            <person name="Senoo K."/>
        </authorList>
    </citation>
    <scope>NUCLEOTIDE SEQUENCE [LARGE SCALE GENOMIC DNA]</scope>
    <source>
        <strain evidence="3">Red630</strain>
    </source>
</reference>
<evidence type="ECO:0000259" key="1">
    <source>
        <dbReference type="Pfam" id="PF00905"/>
    </source>
</evidence>
<dbReference type="Proteomes" id="UP001162734">
    <property type="component" value="Chromosome"/>
</dbReference>
<dbReference type="RefSeq" id="WP_248341511.1">
    <property type="nucleotide sequence ID" value="NZ_AP025592.1"/>
</dbReference>
<proteinExistence type="predicted"/>
<gene>
    <name evidence="2" type="ORF">AMPC_24770</name>
</gene>
<dbReference type="PANTHER" id="PTHR30627">
    <property type="entry name" value="PEPTIDOGLYCAN D,D-TRANSPEPTIDASE"/>
    <property type="match status" value="1"/>
</dbReference>
<name>A0ABM7XBY2_9BACT</name>
<dbReference type="EMBL" id="AP025592">
    <property type="protein sequence ID" value="BDG09364.1"/>
    <property type="molecule type" value="Genomic_DNA"/>
</dbReference>
<dbReference type="InterPro" id="IPR001460">
    <property type="entry name" value="PCN-bd_Tpept"/>
</dbReference>
<dbReference type="PANTHER" id="PTHR30627:SF2">
    <property type="entry name" value="PEPTIDOGLYCAN D,D-TRANSPEPTIDASE MRDA"/>
    <property type="match status" value="1"/>
</dbReference>
<dbReference type="Pfam" id="PF00905">
    <property type="entry name" value="Transpeptidase"/>
    <property type="match status" value="1"/>
</dbReference>
<evidence type="ECO:0000313" key="2">
    <source>
        <dbReference type="EMBL" id="BDG09364.1"/>
    </source>
</evidence>